<proteinExistence type="predicted"/>
<reference evidence="11 12" key="1">
    <citation type="submission" date="2019-08" db="EMBL/GenBank/DDBJ databases">
        <title>A chromosome-level genome assembly, high-density linkage maps, and genome scans reveal the genomic architecture of hybrid incompatibilities underlying speciation via character displacement in darters (Percidae: Etheostominae).</title>
        <authorList>
            <person name="Moran R.L."/>
            <person name="Catchen J.M."/>
            <person name="Fuller R.C."/>
        </authorList>
    </citation>
    <scope>NUCLEOTIDE SEQUENCE [LARGE SCALE GENOMIC DNA]</scope>
    <source>
        <strain evidence="11">EspeVRDwgs_2016</strain>
        <tissue evidence="11">Muscle</tissue>
    </source>
</reference>
<dbReference type="InterPro" id="IPR015915">
    <property type="entry name" value="Kelch-typ_b-propeller"/>
</dbReference>
<dbReference type="FunFam" id="3.40.50.410:FF:000047">
    <property type="entry name" value="von Willebrand factor A domain containing 2"/>
    <property type="match status" value="1"/>
</dbReference>
<dbReference type="InterPro" id="IPR011333">
    <property type="entry name" value="SKP1/BTB/POZ_sf"/>
</dbReference>
<dbReference type="Pfam" id="PF00567">
    <property type="entry name" value="TUDOR"/>
    <property type="match status" value="4"/>
</dbReference>
<dbReference type="Pfam" id="PF01344">
    <property type="entry name" value="Kelch_1"/>
    <property type="match status" value="2"/>
</dbReference>
<feature type="region of interest" description="Disordered" evidence="7">
    <location>
        <begin position="1012"/>
        <end position="1045"/>
    </location>
</feature>
<evidence type="ECO:0000256" key="3">
    <source>
        <dbReference type="ARBA" id="ARBA00022729"/>
    </source>
</evidence>
<dbReference type="InterPro" id="IPR052392">
    <property type="entry name" value="Kelch-BTB_domain-containing"/>
</dbReference>
<feature type="region of interest" description="Disordered" evidence="7">
    <location>
        <begin position="1"/>
        <end position="21"/>
    </location>
</feature>
<sequence length="2780" mass="303780">MYRSFSPNLVRPNQPLRKPSSTPVALISTLASPRLPTVPNATPVRPASGAIGDGISRDQSAVLGSIPPALTVYFCNFCGQQEDWKAHRHMCKSIDLEPEKETTKETTVSLVTGDRAGLVESKHGDASSLQRVYLKDLHITKIIKGTDIQATVVEFYSPGRFFLLAQSPELLEALQYISTELQKTNSCPSMRTYVPHVGEVCAVQFSCDLNWYRGLVQTLAADQKTANILYIDFGNEEHVPVDRIKPLAANIQPYCPCAMECHIAGVVPVTGNWSGECRVSVKQLLVGKIVTVRLVESLENGRIHAVDILLSMGKKLSTFLLEQGYAAEETVNETPTLQEISACFQDDNTWAQPPEPLKLAVGDSFSVVVTHLQSPNEIIVQKVENAGVIQELQLKLREHCCQAPAPQNFRPAPGTVCCAQFSEDKQWYRAKVLAYASEERVCVGYLDFGNSEEVDLGNLQPINTLLLALPMQAMACGLAGVQPVGESWSEDCLLALQRRVSNRILRLKIQGAHEGKALVAMIDEASDPQANVAELLISAGFAAPAPVPTSSDQQADKTATAAAEPPGVPAPACEPLVWSFSELPCDGQTVALLASVVENPQEFYCRIDNPTDHQRLIELGAELKQHCAAEASPFVPKVGEPCCAMFPGNKEWYRAIVNELSRDVSVNFVDYGYSMKVGKDQIRSITPRLLMLPFQAIRCWLTGVEPLGSEWSSEALLWFQSLVDGKQLSARVLCATEQGYGIELESKGQNVAAALISEQLAKVPGAVPKETHATTGSEQKHQENIQGNENSQMPVQASDQTGTSSKKIPSEAPSFPVDWKTVELPLNDTFQPCIAAFTSPSLFYLLVPSQVDQQKLQEVMMELVAYCSNIRASLSSTVLSRPVPGAACCAQFSADNNWYRAVVLEVGENEMSVIYADYGNSEKVPFSRVLPITKHLLQLPFQITRCTLTGKEHFPAELPEEVLQMFQSQLLNGVLATVQSFDDSVNVLSLTLPTERGGGNLSTMILDTLQNQASSKPCSPTTRKADQTDSSTSTASPTVVPDCPPPMVIPETQKGLKHTTATTGITIIPEQEPQTTQQKTNTSAEDPVQKIIAQMEPPCKIDPQAPGCCCQNLMTKDERRTLDRAGAGRSEVGMASRWGRCSPVGTRRLQTSAETKRSLDMHPENHLSLLLMLLLLQVQQGTSVQEIQTSHENIVKINSAGEMMQCSAAMDILFLMDGSYSVGKGSFERCKHYAIKLCQALDIGPDKVRVGLIQGGSTQTGLALKYVLRKGFLGGRNSSTAAQVAILLTDGKSQGNAVQAAAQLKEMGVVLFAVGIRYPRWEELHALASEPMESHVFFAEHFDDAVNGLYTTLSTFSVCNATPAGCQVELFPCERKTLETVKELQGNYMCWKGSKGYSPYTSLCPYYRQPMFDGNDGPTAMSGRYNKVYTRYQTVCHRTICPDPCDSQPCLNGGTCVSEGPEGYHCVCPPGYGGDPHCAPALSLDCAVDLLFLVEGSATLSLEGFLRLKSFLKRFLHTVIGSDSPSKVGLAVFGGETRVEVSVDKFKGNLRGLVKTVEALQPIGGETRTGQALRYVTRHGFVSAPVFADVTDDLPRVVVLLTATPSVDDVVEPSKYARDREIFLIGVGPDFLRGQLNNITGNPQRTITYTPPEFSAKIPELKAKVCSVDTQGCLGQAVDLVFALDASGGVSPNNFATIRNFVRSLTVQFDINRDVAQVALVAYGRRATTVFNLDTHESGSAILKAVDDANYLGGVASAGAALLHIHSNVLTVAKGARPGVNKAVVMVTDGSGGDDAVVPAQKIRDNGVSVFVIGIGDIQKERLLQIAGSEEHMIAVSSYEDLKYFEDVLVQMLCSEVKKPVNLCKPNPCMNDGTCILSGGSFRCQCQGYEGPHCETRSSKNPSRGDLPRPAGLRKKSRQKKSHQELLHHYKLHPSCFQCIEIHSLTLAFCKTFPLVAMMEAGLFFNTEAELTGEAGLLSSVVPSVKGPDSTFFRLSFTSINRSSTSTLRCSASRQASSFCFKRPSNEACCLGSEDNRQTSVTQITTPSVLSVTLIDVAAHVCLCAFLAQFPFNCTGTPWELMINGGCQLCAVHVDPKGIQVLGAGVGQNTAAPQVHSRLAHFVLALVLAQHDGLPCHWNDLKFVLFLLQLLLLVDHAASQQTHIQQRCLLLGALIALREAEIMEVPEGLGVNPDIRAENVTLDLEDREHQTGWVRVRVDESWFTVERALLVRYSNYFSALFHSGMTECHQDELYLKGGVHARGFLIALSVCRGKVPTISDPDELVEAVECAAFLQIACLVQHLCDIIDSDNCLLLYHAASIFGVHALFHNAALFLRDAFDDLKDAAESLIPEDLLQYSQSLSPASYIALGTHSPSMELLQDSFRVVCYLDEKEGDWKHLTNLPTLCSTSMAGVAVLDNRLYIVGGVYGYGKDTVDSSFCYNPESGVWTVLPGPQQLRYDFTLLGHEGQLYAIGGEFQKRQISTAESYNVEKGEWTFIQHAPRPVLSAACAVARRRMFVCFWKPPDTTDIYEYMQVKDEWKLATTMIKPQSYGHCMVSHRDNLYVMRNGPCDDFLRCLMDSYNITTGQWTAMPGHYINSKGALFSAMIRGDSVFTVKHMLTLEYTITGDGWKPRRQMKGFPKSGSLWTCLLRLPKTGPVLPQLDADGEEEKMSLPDTSEGFVEAVPELKEIFVHTTGGSVGLEEIREQALLDGGTPTQGLLVQDEQEVVELHQELVQHWKHKETRGSQRGIVKGHVQSREEPGPGVGGASVSGCSPHTSFR</sequence>
<feature type="domain" description="EGF-like" evidence="8">
    <location>
        <begin position="1442"/>
        <end position="1479"/>
    </location>
</feature>
<dbReference type="Gene3D" id="2.30.30.140">
    <property type="match status" value="4"/>
</dbReference>
<dbReference type="PROSITE" id="PS50234">
    <property type="entry name" value="VWFA"/>
    <property type="match status" value="3"/>
</dbReference>
<keyword evidence="12" id="KW-1185">Reference proteome</keyword>
<dbReference type="SMART" id="SM00333">
    <property type="entry name" value="TUDOR"/>
    <property type="match status" value="4"/>
</dbReference>
<evidence type="ECO:0000256" key="1">
    <source>
        <dbReference type="ARBA" id="ARBA00022441"/>
    </source>
</evidence>
<feature type="domain" description="Tudor" evidence="10">
    <location>
        <begin position="194"/>
        <end position="254"/>
    </location>
</feature>
<dbReference type="PROSITE" id="PS01186">
    <property type="entry name" value="EGF_2"/>
    <property type="match status" value="1"/>
</dbReference>
<dbReference type="InterPro" id="IPR000210">
    <property type="entry name" value="BTB/POZ_dom"/>
</dbReference>
<feature type="region of interest" description="Disordered" evidence="7">
    <location>
        <begin position="547"/>
        <end position="566"/>
    </location>
</feature>
<dbReference type="FunFam" id="2.30.30.140:FF:000048">
    <property type="entry name" value="Tudor domain containing 1"/>
    <property type="match status" value="1"/>
</dbReference>
<dbReference type="Gene3D" id="2.40.50.90">
    <property type="match status" value="4"/>
</dbReference>
<keyword evidence="4" id="KW-0677">Repeat</keyword>
<feature type="compositionally biased region" description="Polar residues" evidence="7">
    <location>
        <begin position="784"/>
        <end position="807"/>
    </location>
</feature>
<dbReference type="FunFam" id="3.40.50.410:FF:000054">
    <property type="entry name" value="von Willebrand factor A domain containing 2"/>
    <property type="match status" value="1"/>
</dbReference>
<feature type="region of interest" description="Disordered" evidence="7">
    <location>
        <begin position="766"/>
        <end position="812"/>
    </location>
</feature>
<dbReference type="SMART" id="SM00225">
    <property type="entry name" value="BTB"/>
    <property type="match status" value="1"/>
</dbReference>
<dbReference type="SMART" id="SM00179">
    <property type="entry name" value="EGF_CA"/>
    <property type="match status" value="2"/>
</dbReference>
<dbReference type="Proteomes" id="UP000327493">
    <property type="component" value="Chromosome 21"/>
</dbReference>
<dbReference type="InterPro" id="IPR000742">
    <property type="entry name" value="EGF"/>
</dbReference>
<dbReference type="SUPFAM" id="SSF57196">
    <property type="entry name" value="EGF/Laminin"/>
    <property type="match status" value="1"/>
</dbReference>
<dbReference type="Gene3D" id="3.40.50.410">
    <property type="entry name" value="von Willebrand factor, type A domain"/>
    <property type="match status" value="4"/>
</dbReference>
<dbReference type="CDD" id="cd01450">
    <property type="entry name" value="vWFA_subfamily_ECM"/>
    <property type="match status" value="2"/>
</dbReference>
<feature type="compositionally biased region" description="Low complexity" evidence="7">
    <location>
        <begin position="1028"/>
        <end position="1041"/>
    </location>
</feature>
<dbReference type="CDD" id="cd18486">
    <property type="entry name" value="BACK_KBTBD13"/>
    <property type="match status" value="1"/>
</dbReference>
<dbReference type="SMART" id="SM00181">
    <property type="entry name" value="EGF"/>
    <property type="match status" value="2"/>
</dbReference>
<dbReference type="SMART" id="SM00612">
    <property type="entry name" value="Kelch"/>
    <property type="match status" value="2"/>
</dbReference>
<dbReference type="SUPFAM" id="SSF54695">
    <property type="entry name" value="POZ domain"/>
    <property type="match status" value="1"/>
</dbReference>
<dbReference type="PRINTS" id="PR00453">
    <property type="entry name" value="VWFADOMAIN"/>
</dbReference>
<dbReference type="Pfam" id="PF00008">
    <property type="entry name" value="EGF"/>
    <property type="match status" value="2"/>
</dbReference>
<dbReference type="SUPFAM" id="SSF53300">
    <property type="entry name" value="vWA-like"/>
    <property type="match status" value="3"/>
</dbReference>
<dbReference type="CDD" id="cd20409">
    <property type="entry name" value="Tudor_TDRD1_rpt2"/>
    <property type="match status" value="1"/>
</dbReference>
<accession>A0A5J5CNS9</accession>
<name>A0A5J5CNS9_9PERO</name>
<evidence type="ECO:0008006" key="13">
    <source>
        <dbReference type="Google" id="ProtNLM"/>
    </source>
</evidence>
<dbReference type="SUPFAM" id="SSF117281">
    <property type="entry name" value="Kelch motif"/>
    <property type="match status" value="1"/>
</dbReference>
<evidence type="ECO:0000256" key="2">
    <source>
        <dbReference type="ARBA" id="ARBA00022536"/>
    </source>
</evidence>
<evidence type="ECO:0000256" key="5">
    <source>
        <dbReference type="ARBA" id="ARBA00023157"/>
    </source>
</evidence>
<evidence type="ECO:0000259" key="10">
    <source>
        <dbReference type="PROSITE" id="PS50304"/>
    </source>
</evidence>
<evidence type="ECO:0000256" key="4">
    <source>
        <dbReference type="ARBA" id="ARBA00022737"/>
    </source>
</evidence>
<dbReference type="FunFam" id="2.10.25.10:FF:000066">
    <property type="entry name" value="FAT atypical cadherin 4"/>
    <property type="match status" value="1"/>
</dbReference>
<dbReference type="PANTHER" id="PTHR46375">
    <property type="entry name" value="KELCH REPEAT AND BTB DOMAIN-CONTAINING PROTEIN 13-RELATED"/>
    <property type="match status" value="1"/>
</dbReference>
<evidence type="ECO:0000259" key="8">
    <source>
        <dbReference type="PROSITE" id="PS50026"/>
    </source>
</evidence>
<dbReference type="Gene3D" id="3.30.710.10">
    <property type="entry name" value="Potassium Channel Kv1.1, Chain A"/>
    <property type="match status" value="1"/>
</dbReference>
<dbReference type="Gene3D" id="2.120.10.80">
    <property type="entry name" value="Kelch-type beta propeller"/>
    <property type="match status" value="1"/>
</dbReference>
<dbReference type="PANTHER" id="PTHR46375:SF6">
    <property type="entry name" value="KELCH REPEAT AND BTB DOMAIN-CONTAINING PROTEIN 13-LIKE"/>
    <property type="match status" value="1"/>
</dbReference>
<feature type="compositionally biased region" description="Polar residues" evidence="7">
    <location>
        <begin position="1012"/>
        <end position="1022"/>
    </location>
</feature>
<feature type="domain" description="Tudor" evidence="10">
    <location>
        <begin position="881"/>
        <end position="939"/>
    </location>
</feature>
<gene>
    <name evidence="11" type="ORF">FQN60_003122</name>
</gene>
<feature type="domain" description="EGF-like" evidence="8">
    <location>
        <begin position="1860"/>
        <end position="1895"/>
    </location>
</feature>
<keyword evidence="2 6" id="KW-0245">EGF-like domain</keyword>
<comment type="caution">
    <text evidence="11">The sequence shown here is derived from an EMBL/GenBank/DDBJ whole genome shotgun (WGS) entry which is preliminary data.</text>
</comment>
<protein>
    <recommendedName>
        <fullName evidence="13">von Willebrand factor A domain-containing protein 2</fullName>
    </recommendedName>
</protein>
<feature type="region of interest" description="Disordered" evidence="7">
    <location>
        <begin position="1895"/>
        <end position="1918"/>
    </location>
</feature>
<evidence type="ECO:0000256" key="7">
    <source>
        <dbReference type="SAM" id="MobiDB-lite"/>
    </source>
</evidence>
<dbReference type="CDD" id="cd00053">
    <property type="entry name" value="EGF"/>
    <property type="match status" value="1"/>
</dbReference>
<feature type="domain" description="VWFA" evidence="9">
    <location>
        <begin position="1246"/>
        <end position="1353"/>
    </location>
</feature>
<dbReference type="Pfam" id="PF00092">
    <property type="entry name" value="VWA"/>
    <property type="match status" value="3"/>
</dbReference>
<feature type="compositionally biased region" description="Low complexity" evidence="7">
    <location>
        <begin position="552"/>
        <end position="566"/>
    </location>
</feature>
<keyword evidence="1" id="KW-0880">Kelch repeat</keyword>
<feature type="domain" description="Tudor" evidence="10">
    <location>
        <begin position="635"/>
        <end position="692"/>
    </location>
</feature>
<dbReference type="Gene3D" id="2.10.25.10">
    <property type="entry name" value="Laminin"/>
    <property type="match status" value="2"/>
</dbReference>
<dbReference type="Pfam" id="PF00651">
    <property type="entry name" value="BTB"/>
    <property type="match status" value="1"/>
</dbReference>
<dbReference type="PROSITE" id="PS50026">
    <property type="entry name" value="EGF_3"/>
    <property type="match status" value="2"/>
</dbReference>
<evidence type="ECO:0000313" key="11">
    <source>
        <dbReference type="EMBL" id="KAA8581541.1"/>
    </source>
</evidence>
<organism evidence="11 12">
    <name type="scientific">Etheostoma spectabile</name>
    <name type="common">orangethroat darter</name>
    <dbReference type="NCBI Taxonomy" id="54343"/>
    <lineage>
        <taxon>Eukaryota</taxon>
        <taxon>Metazoa</taxon>
        <taxon>Chordata</taxon>
        <taxon>Craniata</taxon>
        <taxon>Vertebrata</taxon>
        <taxon>Euteleostomi</taxon>
        <taxon>Actinopterygii</taxon>
        <taxon>Neopterygii</taxon>
        <taxon>Teleostei</taxon>
        <taxon>Neoteleostei</taxon>
        <taxon>Acanthomorphata</taxon>
        <taxon>Eupercaria</taxon>
        <taxon>Perciformes</taxon>
        <taxon>Percoidei</taxon>
        <taxon>Percidae</taxon>
        <taxon>Etheostomatinae</taxon>
        <taxon>Etheostoma</taxon>
    </lineage>
</organism>
<dbReference type="SMART" id="SM00327">
    <property type="entry name" value="VWA"/>
    <property type="match status" value="3"/>
</dbReference>
<evidence type="ECO:0000256" key="6">
    <source>
        <dbReference type="PROSITE-ProRule" id="PRU00076"/>
    </source>
</evidence>
<feature type="domain" description="Tudor" evidence="10">
    <location>
        <begin position="410"/>
        <end position="469"/>
    </location>
</feature>
<dbReference type="EMBL" id="VOFY01000021">
    <property type="protein sequence ID" value="KAA8581541.1"/>
    <property type="molecule type" value="Genomic_DNA"/>
</dbReference>
<evidence type="ECO:0000259" key="9">
    <source>
        <dbReference type="PROSITE" id="PS50234"/>
    </source>
</evidence>
<feature type="non-terminal residue" evidence="11">
    <location>
        <position position="2780"/>
    </location>
</feature>
<feature type="region of interest" description="Disordered" evidence="7">
    <location>
        <begin position="2755"/>
        <end position="2780"/>
    </location>
</feature>
<comment type="caution">
    <text evidence="6">Lacks conserved residue(s) required for the propagation of feature annotation.</text>
</comment>
<dbReference type="SUPFAM" id="SSF63748">
    <property type="entry name" value="Tudor/PWWP/MBT"/>
    <property type="match status" value="4"/>
</dbReference>
<dbReference type="CDD" id="cd00054">
    <property type="entry name" value="EGF_CA"/>
    <property type="match status" value="1"/>
</dbReference>
<evidence type="ECO:0000313" key="12">
    <source>
        <dbReference type="Proteomes" id="UP000327493"/>
    </source>
</evidence>
<dbReference type="InterPro" id="IPR047377">
    <property type="entry name" value="Tudor_TDRD1_rpt2"/>
</dbReference>
<dbReference type="InterPro" id="IPR036465">
    <property type="entry name" value="vWFA_dom_sf"/>
</dbReference>
<dbReference type="GO" id="GO:0005509">
    <property type="term" value="F:calcium ion binding"/>
    <property type="evidence" value="ECO:0007669"/>
    <property type="project" value="InterPro"/>
</dbReference>
<dbReference type="PROSITE" id="PS50304">
    <property type="entry name" value="TUDOR"/>
    <property type="match status" value="4"/>
</dbReference>
<dbReference type="InterPro" id="IPR002999">
    <property type="entry name" value="Tudor"/>
</dbReference>
<dbReference type="FunFam" id="2.30.30.140:FF:000018">
    <property type="entry name" value="Serine/threonine-protein kinase 31"/>
    <property type="match status" value="2"/>
</dbReference>
<keyword evidence="3" id="KW-0732">Signal</keyword>
<dbReference type="InterPro" id="IPR001881">
    <property type="entry name" value="EGF-like_Ca-bd_dom"/>
</dbReference>
<dbReference type="InterPro" id="IPR006652">
    <property type="entry name" value="Kelch_1"/>
</dbReference>
<feature type="domain" description="VWFA" evidence="9">
    <location>
        <begin position="1489"/>
        <end position="1665"/>
    </location>
</feature>
<dbReference type="InterPro" id="IPR035437">
    <property type="entry name" value="SNase_OB-fold_sf"/>
</dbReference>
<keyword evidence="5" id="KW-1015">Disulfide bond</keyword>
<feature type="domain" description="VWFA" evidence="9">
    <location>
        <begin position="1679"/>
        <end position="1853"/>
    </location>
</feature>
<dbReference type="InterPro" id="IPR002035">
    <property type="entry name" value="VWF_A"/>
</dbReference>